<proteinExistence type="predicted"/>
<comment type="caution">
    <text evidence="1">The sequence shown here is derived from an EMBL/GenBank/DDBJ whole genome shotgun (WGS) entry which is preliminary data.</text>
</comment>
<evidence type="ECO:0000313" key="1">
    <source>
        <dbReference type="EMBL" id="ORA07944.1"/>
    </source>
</evidence>
<protein>
    <recommendedName>
        <fullName evidence="3">Tryptophanase</fullName>
    </recommendedName>
</protein>
<gene>
    <name evidence="1" type="ORF">BST14_25700</name>
</gene>
<evidence type="ECO:0000313" key="2">
    <source>
        <dbReference type="Proteomes" id="UP000192707"/>
    </source>
</evidence>
<name>A0A1W9Z6N4_MYCAI</name>
<dbReference type="Proteomes" id="UP000192707">
    <property type="component" value="Unassembled WGS sequence"/>
</dbReference>
<reference evidence="1 2" key="1">
    <citation type="submission" date="2016-12" db="EMBL/GenBank/DDBJ databases">
        <title>The new phylogeny of genus Mycobacterium.</title>
        <authorList>
            <person name="Tortoli E."/>
            <person name="Trovato A."/>
            <person name="Cirillo D.M."/>
        </authorList>
    </citation>
    <scope>NUCLEOTIDE SEQUENCE [LARGE SCALE GENOMIC DNA]</scope>
    <source>
        <strain evidence="1 2">DSM 45069</strain>
    </source>
</reference>
<organism evidence="1 2">
    <name type="scientific">Mycobacterium arosiense ATCC BAA-1401 = DSM 45069</name>
    <dbReference type="NCBI Taxonomy" id="1265311"/>
    <lineage>
        <taxon>Bacteria</taxon>
        <taxon>Bacillati</taxon>
        <taxon>Actinomycetota</taxon>
        <taxon>Actinomycetes</taxon>
        <taxon>Mycobacteriales</taxon>
        <taxon>Mycobacteriaceae</taxon>
        <taxon>Mycobacterium</taxon>
        <taxon>Mycobacterium avium complex (MAC)</taxon>
    </lineage>
</organism>
<sequence length="98" mass="10659">MPNDNESVDDWAQADLAWKLVDAISPALPASERAQLYATIGSGESYSAITTVLRSLVRDALPLPAKLKTELTGWLTAYEHSADAPHLNELLSLIESPR</sequence>
<keyword evidence="2" id="KW-1185">Reference proteome</keyword>
<evidence type="ECO:0008006" key="3">
    <source>
        <dbReference type="Google" id="ProtNLM"/>
    </source>
</evidence>
<dbReference type="EMBL" id="MVHG01000113">
    <property type="protein sequence ID" value="ORA07944.1"/>
    <property type="molecule type" value="Genomic_DNA"/>
</dbReference>
<dbReference type="AlphaFoldDB" id="A0A1W9Z6N4"/>
<accession>A0A1W9Z6N4</accession>